<dbReference type="InterPro" id="IPR005810">
    <property type="entry name" value="CoA_lig_alpha"/>
</dbReference>
<dbReference type="PIRSF" id="PIRSF001553">
    <property type="entry name" value="SucCS_alpha"/>
    <property type="match status" value="1"/>
</dbReference>
<dbReference type="Gene3D" id="3.40.50.720">
    <property type="entry name" value="NAD(P)-binding Rossmann-like Domain"/>
    <property type="match status" value="1"/>
</dbReference>
<dbReference type="NCBIfam" id="TIGR01019">
    <property type="entry name" value="sucCoAalpha"/>
    <property type="match status" value="1"/>
</dbReference>
<dbReference type="InterPro" id="IPR017440">
    <property type="entry name" value="Cit_synth/succinyl-CoA_lig_AS"/>
</dbReference>
<evidence type="ECO:0000259" key="9">
    <source>
        <dbReference type="SMART" id="SM00881"/>
    </source>
</evidence>
<dbReference type="PRINTS" id="PR01798">
    <property type="entry name" value="SCOASYNTHASE"/>
</dbReference>
<evidence type="ECO:0000313" key="10">
    <source>
        <dbReference type="EMBL" id="KNH03522.1"/>
    </source>
</evidence>
<name>A0A0L1KI61_9SPHN</name>
<evidence type="ECO:0000256" key="1">
    <source>
        <dbReference type="ARBA" id="ARBA00005064"/>
    </source>
</evidence>
<dbReference type="SUPFAM" id="SSF52210">
    <property type="entry name" value="Succinyl-CoA synthetase domains"/>
    <property type="match status" value="1"/>
</dbReference>
<dbReference type="SMART" id="SM00881">
    <property type="entry name" value="CoA_binding"/>
    <property type="match status" value="1"/>
</dbReference>
<dbReference type="STRING" id="1306953.J121_497"/>
<reference evidence="10" key="1">
    <citation type="submission" date="2015-02" db="EMBL/GenBank/DDBJ databases">
        <authorList>
            <person name="Chooi Y.-H."/>
        </authorList>
    </citation>
    <scope>NUCLEOTIDE SEQUENCE [LARGE SCALE GENOMIC DNA]</scope>
    <source>
        <strain evidence="10">LAMA 915</strain>
    </source>
</reference>
<dbReference type="SUPFAM" id="SSF51735">
    <property type="entry name" value="NAD(P)-binding Rossmann-fold domains"/>
    <property type="match status" value="1"/>
</dbReference>
<dbReference type="GO" id="GO:0000166">
    <property type="term" value="F:nucleotide binding"/>
    <property type="evidence" value="ECO:0007669"/>
    <property type="project" value="UniProtKB-KW"/>
</dbReference>
<evidence type="ECO:0000256" key="2">
    <source>
        <dbReference type="ARBA" id="ARBA00022532"/>
    </source>
</evidence>
<dbReference type="Proteomes" id="UP000037446">
    <property type="component" value="Unassembled WGS sequence"/>
</dbReference>
<dbReference type="GO" id="GO:0009361">
    <property type="term" value="C:succinate-CoA ligase complex (ADP-forming)"/>
    <property type="evidence" value="ECO:0007669"/>
    <property type="project" value="TreeGrafter"/>
</dbReference>
<comment type="function">
    <text evidence="5 8">Succinyl-CoA synthetase functions in the citric acid cycle (TCA), coupling the hydrolysis of succinyl-CoA to the synthesis of either ATP or GTP and thus represents the only step of substrate-level phosphorylation in the TCA. The alpha subunit of the enzyme binds the substrates coenzyme A and phosphate, while succinate binding and nucleotide specificity is provided by the beta subunit.</text>
</comment>
<dbReference type="AlphaFoldDB" id="A0A0L1KI61"/>
<evidence type="ECO:0000313" key="11">
    <source>
        <dbReference type="Proteomes" id="UP000037446"/>
    </source>
</evidence>
<dbReference type="EC" id="6.2.1.5" evidence="5"/>
<dbReference type="GO" id="GO:0004775">
    <property type="term" value="F:succinate-CoA ligase (ADP-forming) activity"/>
    <property type="evidence" value="ECO:0007669"/>
    <property type="project" value="UniProtKB-UniRule"/>
</dbReference>
<evidence type="ECO:0000256" key="8">
    <source>
        <dbReference type="RuleBase" id="RU000699"/>
    </source>
</evidence>
<dbReference type="PATRIC" id="fig|1306953.7.peg.505"/>
<comment type="catalytic activity">
    <reaction evidence="5 8">
        <text>succinate + ATP + CoA = succinyl-CoA + ADP + phosphate</text>
        <dbReference type="Rhea" id="RHEA:17661"/>
        <dbReference type="ChEBI" id="CHEBI:30031"/>
        <dbReference type="ChEBI" id="CHEBI:30616"/>
        <dbReference type="ChEBI" id="CHEBI:43474"/>
        <dbReference type="ChEBI" id="CHEBI:57287"/>
        <dbReference type="ChEBI" id="CHEBI:57292"/>
        <dbReference type="ChEBI" id="CHEBI:456216"/>
        <dbReference type="EC" id="6.2.1.5"/>
    </reaction>
</comment>
<dbReference type="FunFam" id="3.40.50.261:FF:000005">
    <property type="entry name" value="Succinate--CoA ligase [ADP-forming] subunit alpha, mitochondrial"/>
    <property type="match status" value="1"/>
</dbReference>
<dbReference type="PROSITE" id="PS01216">
    <property type="entry name" value="SUCCINYL_COA_LIG_1"/>
    <property type="match status" value="1"/>
</dbReference>
<comment type="catalytic activity">
    <reaction evidence="5">
        <text>GTP + succinate + CoA = succinyl-CoA + GDP + phosphate</text>
        <dbReference type="Rhea" id="RHEA:22120"/>
        <dbReference type="ChEBI" id="CHEBI:30031"/>
        <dbReference type="ChEBI" id="CHEBI:37565"/>
        <dbReference type="ChEBI" id="CHEBI:43474"/>
        <dbReference type="ChEBI" id="CHEBI:57287"/>
        <dbReference type="ChEBI" id="CHEBI:57292"/>
        <dbReference type="ChEBI" id="CHEBI:58189"/>
    </reaction>
</comment>
<feature type="active site" description="Tele-phosphohistidine intermediate" evidence="5 6">
    <location>
        <position position="251"/>
    </location>
</feature>
<sequence>MSILVNKDTKVITQGMTGDTGTFHTEQALAYGTQMVAGVTPGKGGSEHIGLPVYNTVSEAKAETGATASCIYVPPPFAADSILEAIDAEIELIIAITEGIPVLDMVRVKRALQGSKSRLIGPNCPGVLTPGECKIGIMPGSIFKKGSVGVVSRSGTLTYEAVHQTTQVGLGQTTAVGIGGDPVNGTNFIDVLDLFLDDEETESIIMIGEIGGSAEEEAAEFIKQEAAKGRKKPMVGFIAGRTAPPGRRMGHAGAIVSGGQGGADDKIAAMEDAGIRVSPSPSELGTTLDALLKEHA</sequence>
<evidence type="ECO:0000256" key="4">
    <source>
        <dbReference type="ARBA" id="ARBA00022741"/>
    </source>
</evidence>
<evidence type="ECO:0000256" key="6">
    <source>
        <dbReference type="PIRSR" id="PIRSR001553-1"/>
    </source>
</evidence>
<comment type="caution">
    <text evidence="10">The sequence shown here is derived from an EMBL/GenBank/DDBJ whole genome shotgun (WGS) entry which is preliminary data.</text>
</comment>
<feature type="binding site" evidence="5">
    <location>
        <begin position="17"/>
        <end position="20"/>
    </location>
    <ligand>
        <name>CoA</name>
        <dbReference type="ChEBI" id="CHEBI:57287"/>
    </ligand>
</feature>
<evidence type="ECO:0000256" key="5">
    <source>
        <dbReference type="HAMAP-Rule" id="MF_01988"/>
    </source>
</evidence>
<dbReference type="GeneID" id="93685874"/>
<feature type="binding site" evidence="5">
    <location>
        <position position="159"/>
    </location>
    <ligand>
        <name>substrate</name>
        <note>ligand shared with subunit beta</note>
    </ligand>
</feature>
<feature type="binding site" evidence="5">
    <location>
        <begin position="96"/>
        <end position="98"/>
    </location>
    <ligand>
        <name>CoA</name>
        <dbReference type="ChEBI" id="CHEBI:57287"/>
    </ligand>
</feature>
<dbReference type="GO" id="GO:0004776">
    <property type="term" value="F:succinate-CoA ligase (GDP-forming) activity"/>
    <property type="evidence" value="ECO:0007669"/>
    <property type="project" value="RHEA"/>
</dbReference>
<dbReference type="PROSITE" id="PS00399">
    <property type="entry name" value="SUCCINYL_COA_LIG_2"/>
    <property type="match status" value="1"/>
</dbReference>
<dbReference type="RefSeq" id="WP_050599025.1">
    <property type="nucleotide sequence ID" value="NZ_JYNE01000005.1"/>
</dbReference>
<keyword evidence="2 5" id="KW-0816">Tricarboxylic acid cycle</keyword>
<dbReference type="Pfam" id="PF00549">
    <property type="entry name" value="Ligase_CoA"/>
    <property type="match status" value="1"/>
</dbReference>
<dbReference type="InterPro" id="IPR036291">
    <property type="entry name" value="NAD(P)-bd_dom_sf"/>
</dbReference>
<keyword evidence="4 5" id="KW-0547">Nucleotide-binding</keyword>
<dbReference type="FunFam" id="3.40.50.720:FF:000002">
    <property type="entry name" value="Succinate--CoA ligase [ADP-forming] subunit alpha"/>
    <property type="match status" value="1"/>
</dbReference>
<comment type="pathway">
    <text evidence="1 5 8">Carbohydrate metabolism; tricarboxylic acid cycle; succinate from succinyl-CoA (ligase route): step 1/1.</text>
</comment>
<dbReference type="InterPro" id="IPR005811">
    <property type="entry name" value="SUCC_ACL_C"/>
</dbReference>
<dbReference type="GO" id="GO:0006099">
    <property type="term" value="P:tricarboxylic acid cycle"/>
    <property type="evidence" value="ECO:0007669"/>
    <property type="project" value="UniProtKB-UniRule"/>
</dbReference>
<comment type="similarity">
    <text evidence="5 7">Belongs to the succinate/malate CoA ligase alpha subunit family.</text>
</comment>
<evidence type="ECO:0000256" key="7">
    <source>
        <dbReference type="RuleBase" id="RU000677"/>
    </source>
</evidence>
<comment type="subunit">
    <text evidence="5 8">Heterotetramer of two alpha and two beta subunits.</text>
</comment>
<feature type="domain" description="CoA-binding" evidence="9">
    <location>
        <begin position="4"/>
        <end position="100"/>
    </location>
</feature>
<protein>
    <recommendedName>
        <fullName evidence="5">Succinate--CoA ligase [ADP-forming] subunit alpha</fullName>
        <ecNumber evidence="5">6.2.1.5</ecNumber>
    </recommendedName>
    <alternativeName>
        <fullName evidence="5">Succinyl-CoA synthetase subunit alpha</fullName>
        <shortName evidence="5">SCS-alpha</shortName>
    </alternativeName>
</protein>
<dbReference type="HAMAP" id="MF_01988">
    <property type="entry name" value="Succ_CoA_alpha"/>
    <property type="match status" value="1"/>
</dbReference>
<feature type="binding site" evidence="5">
    <location>
        <position position="43"/>
    </location>
    <ligand>
        <name>CoA</name>
        <dbReference type="ChEBI" id="CHEBI:57287"/>
    </ligand>
</feature>
<dbReference type="InterPro" id="IPR016102">
    <property type="entry name" value="Succinyl-CoA_synth-like"/>
</dbReference>
<dbReference type="InterPro" id="IPR033847">
    <property type="entry name" value="Citrt_syn/SCS-alpha_CS"/>
</dbReference>
<keyword evidence="3 5" id="KW-0436">Ligase</keyword>
<evidence type="ECO:0000256" key="3">
    <source>
        <dbReference type="ARBA" id="ARBA00022598"/>
    </source>
</evidence>
<dbReference type="PANTHER" id="PTHR11117">
    <property type="entry name" value="SUCCINYL-COA LIGASE SUBUNIT ALPHA"/>
    <property type="match status" value="1"/>
</dbReference>
<dbReference type="UniPathway" id="UPA00223">
    <property type="reaction ID" value="UER00999"/>
</dbReference>
<dbReference type="PANTHER" id="PTHR11117:SF2">
    <property type="entry name" value="SUCCINATE--COA LIGASE [ADP_GDP-FORMING] SUBUNIT ALPHA, MITOCHONDRIAL"/>
    <property type="match status" value="1"/>
</dbReference>
<dbReference type="Gene3D" id="3.40.50.261">
    <property type="entry name" value="Succinyl-CoA synthetase domains"/>
    <property type="match status" value="1"/>
</dbReference>
<accession>A0A0L1KI61</accession>
<dbReference type="NCBIfam" id="NF004230">
    <property type="entry name" value="PRK05678.1"/>
    <property type="match status" value="1"/>
</dbReference>
<dbReference type="Pfam" id="PF02629">
    <property type="entry name" value="CoA_binding"/>
    <property type="match status" value="1"/>
</dbReference>
<dbReference type="EMBL" id="JYNE01000005">
    <property type="protein sequence ID" value="KNH03522.1"/>
    <property type="molecule type" value="Genomic_DNA"/>
</dbReference>
<dbReference type="InterPro" id="IPR003781">
    <property type="entry name" value="CoA-bd"/>
</dbReference>
<organism evidence="10 11">
    <name type="scientific">Qipengyuania citrea LAMA 915</name>
    <dbReference type="NCBI Taxonomy" id="1306953"/>
    <lineage>
        <taxon>Bacteria</taxon>
        <taxon>Pseudomonadati</taxon>
        <taxon>Pseudomonadota</taxon>
        <taxon>Alphaproteobacteria</taxon>
        <taxon>Sphingomonadales</taxon>
        <taxon>Erythrobacteraceae</taxon>
        <taxon>Qipengyuania</taxon>
    </lineage>
</organism>
<gene>
    <name evidence="5" type="primary">sucD</name>
    <name evidence="10" type="ORF">J121_497</name>
</gene>
<proteinExistence type="inferred from homology"/>